<dbReference type="CDD" id="cd04651">
    <property type="entry name" value="LbH_G1P_AT_C"/>
    <property type="match status" value="1"/>
</dbReference>
<evidence type="ECO:0000256" key="2">
    <source>
        <dbReference type="ARBA" id="ARBA00022600"/>
    </source>
</evidence>
<proteinExistence type="inferred from homology"/>
<evidence type="ECO:0000256" key="4">
    <source>
        <dbReference type="ARBA" id="ARBA00022695"/>
    </source>
</evidence>
<comment type="catalytic activity">
    <reaction evidence="9">
        <text>alpha-D-glucose 1-phosphate + ATP + H(+) = ADP-alpha-D-glucose + diphosphate</text>
        <dbReference type="Rhea" id="RHEA:12120"/>
        <dbReference type="ChEBI" id="CHEBI:15378"/>
        <dbReference type="ChEBI" id="CHEBI:30616"/>
        <dbReference type="ChEBI" id="CHEBI:33019"/>
        <dbReference type="ChEBI" id="CHEBI:57498"/>
        <dbReference type="ChEBI" id="CHEBI:58601"/>
        <dbReference type="EC" id="2.7.7.27"/>
    </reaction>
</comment>
<comment type="subunit">
    <text evidence="9">Homotetramer.</text>
</comment>
<dbReference type="PANTHER" id="PTHR43523:SF2">
    <property type="entry name" value="GLUCOSE-1-PHOSPHATE ADENYLYLTRANSFERASE"/>
    <property type="match status" value="1"/>
</dbReference>
<dbReference type="InterPro" id="IPR029044">
    <property type="entry name" value="Nucleotide-diphossugar_trans"/>
</dbReference>
<evidence type="ECO:0000256" key="9">
    <source>
        <dbReference type="HAMAP-Rule" id="MF_00624"/>
    </source>
</evidence>
<comment type="caution">
    <text evidence="12">The sequence shown here is derived from an EMBL/GenBank/DDBJ whole genome shotgun (WGS) entry which is preliminary data.</text>
</comment>
<evidence type="ECO:0000256" key="3">
    <source>
        <dbReference type="ARBA" id="ARBA00022679"/>
    </source>
</evidence>
<protein>
    <recommendedName>
        <fullName evidence="9">Glucose-1-phosphate adenylyltransferase</fullName>
        <ecNumber evidence="9">2.7.7.27</ecNumber>
    </recommendedName>
    <alternativeName>
        <fullName evidence="9">ADP-glucose pyrophosphorylase</fullName>
        <shortName evidence="9">ADPGlc PPase</shortName>
    </alternativeName>
    <alternativeName>
        <fullName evidence="9">ADP-glucose synthase</fullName>
    </alternativeName>
</protein>
<dbReference type="PANTHER" id="PTHR43523">
    <property type="entry name" value="GLUCOSE-1-PHOSPHATE ADENYLYLTRANSFERASE-RELATED"/>
    <property type="match status" value="1"/>
</dbReference>
<evidence type="ECO:0000256" key="8">
    <source>
        <dbReference type="ARBA" id="ARBA00023277"/>
    </source>
</evidence>
<organism evidence="12 13">
    <name type="scientific">candidate division LCP-89 bacterium B3_LCP</name>
    <dbReference type="NCBI Taxonomy" id="2012998"/>
    <lineage>
        <taxon>Bacteria</taxon>
        <taxon>Pseudomonadati</taxon>
        <taxon>Bacteria division LCP-89</taxon>
    </lineage>
</organism>
<dbReference type="Proteomes" id="UP000319619">
    <property type="component" value="Unassembled WGS sequence"/>
</dbReference>
<keyword evidence="5 9" id="KW-0547">Nucleotide-binding</keyword>
<dbReference type="SUPFAM" id="SSF51161">
    <property type="entry name" value="Trimeric LpxA-like enzymes"/>
    <property type="match status" value="1"/>
</dbReference>
<evidence type="ECO:0000259" key="10">
    <source>
        <dbReference type="Pfam" id="PF00483"/>
    </source>
</evidence>
<feature type="site" description="Could play a key role in the communication between the regulatory and the substrate sites" evidence="9">
    <location>
        <position position="61"/>
    </location>
</feature>
<feature type="binding site" evidence="9">
    <location>
        <begin position="180"/>
        <end position="181"/>
    </location>
    <ligand>
        <name>alpha-D-glucose 1-phosphate</name>
        <dbReference type="ChEBI" id="CHEBI:58601"/>
    </ligand>
</feature>
<dbReference type="UniPathway" id="UPA00164"/>
<dbReference type="Gene3D" id="2.160.10.10">
    <property type="entry name" value="Hexapeptide repeat proteins"/>
    <property type="match status" value="1"/>
</dbReference>
<dbReference type="PROSITE" id="PS00809">
    <property type="entry name" value="ADP_GLC_PYROPHOSPH_2"/>
    <property type="match status" value="1"/>
</dbReference>
<dbReference type="NCBIfam" id="TIGR02091">
    <property type="entry name" value="glgC"/>
    <property type="match status" value="1"/>
</dbReference>
<keyword evidence="3 9" id="KW-0808">Transferase</keyword>
<keyword evidence="6 9" id="KW-0067">ATP-binding</keyword>
<dbReference type="HAMAP" id="MF_00624">
    <property type="entry name" value="GlgC"/>
    <property type="match status" value="1"/>
</dbReference>
<evidence type="ECO:0000256" key="7">
    <source>
        <dbReference type="ARBA" id="ARBA00023056"/>
    </source>
</evidence>
<dbReference type="InterPro" id="IPR005835">
    <property type="entry name" value="NTP_transferase_dom"/>
</dbReference>
<dbReference type="AlphaFoldDB" id="A0A532V5M1"/>
<dbReference type="NCBIfam" id="NF001947">
    <property type="entry name" value="PRK00725.1"/>
    <property type="match status" value="1"/>
</dbReference>
<dbReference type="InterPro" id="IPR011004">
    <property type="entry name" value="Trimer_LpxA-like_sf"/>
</dbReference>
<keyword evidence="2 9" id="KW-0321">Glycogen metabolism</keyword>
<gene>
    <name evidence="9 12" type="primary">glgC</name>
    <name evidence="12" type="ORF">CEE37_02130</name>
</gene>
<comment type="pathway">
    <text evidence="9">Glycan biosynthesis; glycogen biosynthesis.</text>
</comment>
<comment type="caution">
    <text evidence="9">Lacks conserved residue(s) required for the propagation of feature annotation.</text>
</comment>
<dbReference type="CDD" id="cd02508">
    <property type="entry name" value="ADP_Glucose_PP"/>
    <property type="match status" value="1"/>
</dbReference>
<dbReference type="SUPFAM" id="SSF53448">
    <property type="entry name" value="Nucleotide-diphospho-sugar transferases"/>
    <property type="match status" value="1"/>
</dbReference>
<evidence type="ECO:0000256" key="5">
    <source>
        <dbReference type="ARBA" id="ARBA00022741"/>
    </source>
</evidence>
<comment type="similarity">
    <text evidence="1 9">Belongs to the bacterial/plant glucose-1-phosphate adenylyltransferase family.</text>
</comment>
<feature type="binding site" evidence="9">
    <location>
        <position position="100"/>
    </location>
    <ligand>
        <name>alpha-D-glucose 1-phosphate</name>
        <dbReference type="ChEBI" id="CHEBI:58601"/>
    </ligand>
</feature>
<keyword evidence="8 9" id="KW-0119">Carbohydrate metabolism</keyword>
<dbReference type="Gene3D" id="3.90.550.10">
    <property type="entry name" value="Spore Coat Polysaccharide Biosynthesis Protein SpsA, Chain A"/>
    <property type="match status" value="1"/>
</dbReference>
<keyword evidence="4 9" id="KW-0548">Nucleotidyltransferase</keyword>
<dbReference type="GO" id="GO:0005978">
    <property type="term" value="P:glycogen biosynthetic process"/>
    <property type="evidence" value="ECO:0007669"/>
    <property type="project" value="UniProtKB-UniRule"/>
</dbReference>
<evidence type="ECO:0000256" key="6">
    <source>
        <dbReference type="ARBA" id="ARBA00022840"/>
    </source>
</evidence>
<dbReference type="EMBL" id="NJBN01000001">
    <property type="protein sequence ID" value="TKJ42506.1"/>
    <property type="molecule type" value="Genomic_DNA"/>
</dbReference>
<name>A0A532V5M1_UNCL8</name>
<dbReference type="InterPro" id="IPR011831">
    <property type="entry name" value="ADP-Glc_PPase"/>
</dbReference>
<sequence length="411" mass="46963">MDFRRKLITLIMAGGRGERLYPLTKDRAKPAVSFGGDYRIIDFTLSNCFNSNLRAIYLLTQYRSMTLDRHVRQAWNLFKYELGEFIDSVPPQHLIANKWYEGTADSVYQNIHLLETHRPDLVLILSGDHIYKMNYAPLIEYHLENDSDLTATTVDMPADQSHRFGVLEMNRERRIVGFEEKPERGKPHPLKPDKILINMGVYVFDTKALVRGLIEDYKKDSNHDFGHDIIPRMIQKGERVFGYEFMDESSGKLRYWRDVGDIDSFYEANMDLVDVSPEFNLYDEDWPIYTYRLQGPPAKIIHESQDKRAAVSNSLLGTGVIISGAEVERSIISPMVRVSGNSQVTQSILMPGVQIGQNCRIKRTIIDEGVIVPDNTEIGINSDDDTRFFQISPKGIVTVPSGFVFLNSPDS</sequence>
<evidence type="ECO:0000256" key="1">
    <source>
        <dbReference type="ARBA" id="ARBA00010443"/>
    </source>
</evidence>
<dbReference type="InterPro" id="IPR005836">
    <property type="entry name" value="ADP_Glu_pyroP_CS"/>
</dbReference>
<feature type="binding site" evidence="9">
    <location>
        <position position="165"/>
    </location>
    <ligand>
        <name>alpha-D-glucose 1-phosphate</name>
        <dbReference type="ChEBI" id="CHEBI:58601"/>
    </ligand>
</feature>
<feature type="domain" description="Glucose-1-phosphate adenylyltransferase/Bifunctional protein GlmU-like C-terminal hexapeptide" evidence="11">
    <location>
        <begin position="296"/>
        <end position="399"/>
    </location>
</feature>
<dbReference type="Pfam" id="PF24894">
    <property type="entry name" value="Hexapep_GlmU"/>
    <property type="match status" value="1"/>
</dbReference>
<dbReference type="InterPro" id="IPR023049">
    <property type="entry name" value="GlgC_bac"/>
</dbReference>
<dbReference type="GO" id="GO:0005524">
    <property type="term" value="F:ATP binding"/>
    <property type="evidence" value="ECO:0007669"/>
    <property type="project" value="UniProtKB-KW"/>
</dbReference>
<evidence type="ECO:0000313" key="12">
    <source>
        <dbReference type="EMBL" id="TKJ42506.1"/>
    </source>
</evidence>
<dbReference type="NCBIfam" id="NF002023">
    <property type="entry name" value="PRK00844.1"/>
    <property type="match status" value="1"/>
</dbReference>
<feature type="domain" description="Nucleotidyl transferase" evidence="10">
    <location>
        <begin position="9"/>
        <end position="272"/>
    </location>
</feature>
<evidence type="ECO:0000313" key="13">
    <source>
        <dbReference type="Proteomes" id="UP000319619"/>
    </source>
</evidence>
<comment type="function">
    <text evidence="9">Involved in the biosynthesis of ADP-glucose, a building block required for the elongation reactions to produce glycogen. Catalyzes the reaction between ATP and alpha-D-glucose 1-phosphate (G1P) to produce pyrophosphate and ADP-Glc.</text>
</comment>
<evidence type="ECO:0000259" key="11">
    <source>
        <dbReference type="Pfam" id="PF24894"/>
    </source>
</evidence>
<accession>A0A532V5M1</accession>
<keyword evidence="7 9" id="KW-0320">Glycogen biosynthesis</keyword>
<dbReference type="Pfam" id="PF00483">
    <property type="entry name" value="NTP_transferase"/>
    <property type="match status" value="1"/>
</dbReference>
<reference evidence="12 13" key="1">
    <citation type="submission" date="2017-06" db="EMBL/GenBank/DDBJ databases">
        <title>Novel microbial phyla capable of carbon fixation and sulfur reduction in deep-sea sediments.</title>
        <authorList>
            <person name="Huang J."/>
            <person name="Baker B."/>
            <person name="Wang Y."/>
        </authorList>
    </citation>
    <scope>NUCLEOTIDE SEQUENCE [LARGE SCALE GENOMIC DNA]</scope>
    <source>
        <strain evidence="12">B3_LCP</strain>
    </source>
</reference>
<dbReference type="EC" id="2.7.7.27" evidence="9"/>
<dbReference type="InterPro" id="IPR056818">
    <property type="entry name" value="GlmU/GlgC-like_hexapep"/>
</dbReference>
<feature type="site" description="Could play a key role in the communication between the regulatory and the substrate sites" evidence="9">
    <location>
        <position position="99"/>
    </location>
</feature>
<dbReference type="GO" id="GO:0008878">
    <property type="term" value="F:glucose-1-phosphate adenylyltransferase activity"/>
    <property type="evidence" value="ECO:0007669"/>
    <property type="project" value="UniProtKB-UniRule"/>
</dbReference>